<name>A0A9D4TZ45_CHLVU</name>
<reference evidence="4" key="2">
    <citation type="submission" date="2020-11" db="EMBL/GenBank/DDBJ databases">
        <authorList>
            <person name="Cecchin M."/>
            <person name="Marcolungo L."/>
            <person name="Rossato M."/>
            <person name="Girolomoni L."/>
            <person name="Cosentino E."/>
            <person name="Cuine S."/>
            <person name="Li-Beisson Y."/>
            <person name="Delledonne M."/>
            <person name="Ballottari M."/>
        </authorList>
    </citation>
    <scope>NUCLEOTIDE SEQUENCE</scope>
    <source>
        <strain evidence="4">211/11P</strain>
        <tissue evidence="4">Whole cell</tissue>
    </source>
</reference>
<dbReference type="EMBL" id="SIDB01000001">
    <property type="protein sequence ID" value="KAI3437866.1"/>
    <property type="molecule type" value="Genomic_DNA"/>
</dbReference>
<keyword evidence="2" id="KW-0732">Signal</keyword>
<sequence length="384" mass="40244">MVVGSAWLLSVSVQLTGAASAAPLWLPVLAGGVLGAMSLAAHEHGVRRLWRSPDTPLRVLITGGSSGVGKALAREFLKCGDSVLVTSRSAAGSQAAAEQLREEAGGGGRVMGMECDVSNPDSVEGLMDAASELVGGPIDVVINNAGYSGSFQSLSTQTPEQVQQVVQTNLLGSLLVTRAAMNRMAGQPGGGHIFNTEGAGSDGSATPQYAAYGATKCAIAQLLKTMQHEAAGLPNPVRIHNLSPGMVLTPLLLDGATTQTKQVFNILCEHPETVAAFLVPRVRSTVALGHAGRAIRFLTPTRALLKFLTAPLHAGKYFDKEGRAVYAPERERLLSATQAKKTRRRQQHAARRSIHLQVAYSFCMALSFLLIVSDAVAKAPAPGL</sequence>
<feature type="signal peptide" evidence="2">
    <location>
        <begin position="1"/>
        <end position="21"/>
    </location>
</feature>
<dbReference type="InterPro" id="IPR036291">
    <property type="entry name" value="NAD(P)-bd_dom_sf"/>
</dbReference>
<accession>A0A9D4TZ45</accession>
<keyword evidence="1" id="KW-0812">Transmembrane</keyword>
<feature type="chain" id="PRO_5038474400" description="Ketoreductase domain-containing protein" evidence="2">
    <location>
        <begin position="22"/>
        <end position="384"/>
    </location>
</feature>
<dbReference type="Proteomes" id="UP001055712">
    <property type="component" value="Unassembled WGS sequence"/>
</dbReference>
<evidence type="ECO:0000256" key="2">
    <source>
        <dbReference type="SAM" id="SignalP"/>
    </source>
</evidence>
<keyword evidence="1" id="KW-1133">Transmembrane helix</keyword>
<dbReference type="PANTHER" id="PTHR24314:SF21">
    <property type="entry name" value="CHLOROPHYLL(IDE) B REDUCTASE NYC1, CHLOROPLASTIC-RELATED"/>
    <property type="match status" value="1"/>
</dbReference>
<feature type="transmembrane region" description="Helical" evidence="1">
    <location>
        <begin position="358"/>
        <end position="377"/>
    </location>
</feature>
<dbReference type="PANTHER" id="PTHR24314">
    <property type="entry name" value="NON-SPECIFIC LIPID TRANSFER PROTEIN-RELATED"/>
    <property type="match status" value="1"/>
</dbReference>
<dbReference type="GO" id="GO:0015996">
    <property type="term" value="P:chlorophyll catabolic process"/>
    <property type="evidence" value="ECO:0007669"/>
    <property type="project" value="TreeGrafter"/>
</dbReference>
<evidence type="ECO:0000313" key="4">
    <source>
        <dbReference type="EMBL" id="KAI3437866.1"/>
    </source>
</evidence>
<evidence type="ECO:0000259" key="3">
    <source>
        <dbReference type="SMART" id="SM00822"/>
    </source>
</evidence>
<keyword evidence="5" id="KW-1185">Reference proteome</keyword>
<dbReference type="OrthoDB" id="3592703at2759"/>
<dbReference type="InterPro" id="IPR052625">
    <property type="entry name" value="Chl_b_Red"/>
</dbReference>
<dbReference type="InterPro" id="IPR002347">
    <property type="entry name" value="SDR_fam"/>
</dbReference>
<dbReference type="SUPFAM" id="SSF51735">
    <property type="entry name" value="NAD(P)-binding Rossmann-fold domains"/>
    <property type="match status" value="1"/>
</dbReference>
<dbReference type="Pfam" id="PF00106">
    <property type="entry name" value="adh_short"/>
    <property type="match status" value="1"/>
</dbReference>
<dbReference type="AlphaFoldDB" id="A0A9D4TZ45"/>
<keyword evidence="1" id="KW-0472">Membrane</keyword>
<proteinExistence type="predicted"/>
<evidence type="ECO:0000313" key="5">
    <source>
        <dbReference type="Proteomes" id="UP001055712"/>
    </source>
</evidence>
<dbReference type="PRINTS" id="PR00081">
    <property type="entry name" value="GDHRDH"/>
</dbReference>
<dbReference type="Gene3D" id="3.40.50.720">
    <property type="entry name" value="NAD(P)-binding Rossmann-like Domain"/>
    <property type="match status" value="1"/>
</dbReference>
<comment type="caution">
    <text evidence="4">The sequence shown here is derived from an EMBL/GenBank/DDBJ whole genome shotgun (WGS) entry which is preliminary data.</text>
</comment>
<dbReference type="InterPro" id="IPR057326">
    <property type="entry name" value="KR_dom"/>
</dbReference>
<dbReference type="CDD" id="cd05233">
    <property type="entry name" value="SDR_c"/>
    <property type="match status" value="1"/>
</dbReference>
<evidence type="ECO:0000256" key="1">
    <source>
        <dbReference type="SAM" id="Phobius"/>
    </source>
</evidence>
<dbReference type="GO" id="GO:0010304">
    <property type="term" value="P:PSII associated light-harvesting complex II catabolic process"/>
    <property type="evidence" value="ECO:0007669"/>
    <property type="project" value="TreeGrafter"/>
</dbReference>
<gene>
    <name evidence="4" type="ORF">D9Q98_000312</name>
</gene>
<feature type="domain" description="Ketoreductase" evidence="3">
    <location>
        <begin position="57"/>
        <end position="212"/>
    </location>
</feature>
<dbReference type="SMART" id="SM00822">
    <property type="entry name" value="PKS_KR"/>
    <property type="match status" value="1"/>
</dbReference>
<organism evidence="4 5">
    <name type="scientific">Chlorella vulgaris</name>
    <name type="common">Green alga</name>
    <dbReference type="NCBI Taxonomy" id="3077"/>
    <lineage>
        <taxon>Eukaryota</taxon>
        <taxon>Viridiplantae</taxon>
        <taxon>Chlorophyta</taxon>
        <taxon>core chlorophytes</taxon>
        <taxon>Trebouxiophyceae</taxon>
        <taxon>Chlorellales</taxon>
        <taxon>Chlorellaceae</taxon>
        <taxon>Chlorella clade</taxon>
        <taxon>Chlorella</taxon>
    </lineage>
</organism>
<protein>
    <recommendedName>
        <fullName evidence="3">Ketoreductase domain-containing protein</fullName>
    </recommendedName>
</protein>
<dbReference type="GO" id="GO:0034256">
    <property type="term" value="F:chlorophyll(ide) b reductase activity"/>
    <property type="evidence" value="ECO:0007669"/>
    <property type="project" value="TreeGrafter"/>
</dbReference>
<reference evidence="4" key="1">
    <citation type="journal article" date="2019" name="Plant J.">
        <title>Chlorella vulgaris genome assembly and annotation reveals the molecular basis for metabolic acclimation to high light conditions.</title>
        <authorList>
            <person name="Cecchin M."/>
            <person name="Marcolungo L."/>
            <person name="Rossato M."/>
            <person name="Girolomoni L."/>
            <person name="Cosentino E."/>
            <person name="Cuine S."/>
            <person name="Li-Beisson Y."/>
            <person name="Delledonne M."/>
            <person name="Ballottari M."/>
        </authorList>
    </citation>
    <scope>NUCLEOTIDE SEQUENCE</scope>
    <source>
        <strain evidence="4">211/11P</strain>
    </source>
</reference>